<feature type="non-terminal residue" evidence="2">
    <location>
        <position position="272"/>
    </location>
</feature>
<feature type="compositionally biased region" description="Acidic residues" evidence="1">
    <location>
        <begin position="49"/>
        <end position="62"/>
    </location>
</feature>
<gene>
    <name evidence="2" type="ORF">BGZ80_007737</name>
</gene>
<dbReference type="Proteomes" id="UP000703661">
    <property type="component" value="Unassembled WGS sequence"/>
</dbReference>
<evidence type="ECO:0000313" key="3">
    <source>
        <dbReference type="Proteomes" id="UP000703661"/>
    </source>
</evidence>
<reference evidence="2" key="1">
    <citation type="journal article" date="2020" name="Fungal Divers.">
        <title>Resolving the Mortierellaceae phylogeny through synthesis of multi-gene phylogenetics and phylogenomics.</title>
        <authorList>
            <person name="Vandepol N."/>
            <person name="Liber J."/>
            <person name="Desiro A."/>
            <person name="Na H."/>
            <person name="Kennedy M."/>
            <person name="Barry K."/>
            <person name="Grigoriev I.V."/>
            <person name="Miller A.N."/>
            <person name="O'Donnell K."/>
            <person name="Stajich J.E."/>
            <person name="Bonito G."/>
        </authorList>
    </citation>
    <scope>NUCLEOTIDE SEQUENCE</scope>
    <source>
        <strain evidence="2">NRRL 2769</strain>
    </source>
</reference>
<dbReference type="EMBL" id="JAAAID010004005">
    <property type="protein sequence ID" value="KAF9994718.1"/>
    <property type="molecule type" value="Genomic_DNA"/>
</dbReference>
<feature type="region of interest" description="Disordered" evidence="1">
    <location>
        <begin position="174"/>
        <end position="199"/>
    </location>
</feature>
<protein>
    <recommendedName>
        <fullName evidence="4">NAC domain-containing protein</fullName>
    </recommendedName>
</protein>
<comment type="caution">
    <text evidence="2">The sequence shown here is derived from an EMBL/GenBank/DDBJ whole genome shotgun (WGS) entry which is preliminary data.</text>
</comment>
<name>A0A9P6SRU9_9FUNG</name>
<organism evidence="2 3">
    <name type="scientific">Entomortierella chlamydospora</name>
    <dbReference type="NCBI Taxonomy" id="101097"/>
    <lineage>
        <taxon>Eukaryota</taxon>
        <taxon>Fungi</taxon>
        <taxon>Fungi incertae sedis</taxon>
        <taxon>Mucoromycota</taxon>
        <taxon>Mortierellomycotina</taxon>
        <taxon>Mortierellomycetes</taxon>
        <taxon>Mortierellales</taxon>
        <taxon>Mortierellaceae</taxon>
        <taxon>Entomortierella</taxon>
    </lineage>
</organism>
<keyword evidence="3" id="KW-1185">Reference proteome</keyword>
<evidence type="ECO:0000256" key="1">
    <source>
        <dbReference type="SAM" id="MobiDB-lite"/>
    </source>
</evidence>
<proteinExistence type="predicted"/>
<sequence>MNAIKTNETDVYDMHSLSTFLPCAIDNVTEDDIAGAGLAEDVTGYAIDEDDIPLDDNPEDSTSEAARMREEDERTINHFNTLSIVLQRQFEGPAPWIDLPPVIATPLVVQTGSRRTISYEPRVFLLDEANYVNWIQEDGRYRFFTWRKTEHKETEENGTSRFEWWEKWICHRSGKPENKSKKSETDKTGQTKSRFSKDSMKTECEAAIFVHKFKSAHPPDPSYDAKGSRRRVRILYFYKHTGHTLGATEDLQHQYLSEEIKCHEWQGRFIQE</sequence>
<accession>A0A9P6SRU9</accession>
<evidence type="ECO:0008006" key="4">
    <source>
        <dbReference type="Google" id="ProtNLM"/>
    </source>
</evidence>
<feature type="region of interest" description="Disordered" evidence="1">
    <location>
        <begin position="49"/>
        <end position="68"/>
    </location>
</feature>
<evidence type="ECO:0000313" key="2">
    <source>
        <dbReference type="EMBL" id="KAF9994718.1"/>
    </source>
</evidence>
<dbReference type="AlphaFoldDB" id="A0A9P6SRU9"/>